<dbReference type="InterPro" id="IPR021133">
    <property type="entry name" value="HEAT_type_2"/>
</dbReference>
<gene>
    <name evidence="4" type="ORF">HPBE_LOCUS9263</name>
</gene>
<dbReference type="GO" id="GO:0019888">
    <property type="term" value="F:protein phosphatase regulator activity"/>
    <property type="evidence" value="ECO:0007669"/>
    <property type="project" value="TreeGrafter"/>
</dbReference>
<evidence type="ECO:0000256" key="1">
    <source>
        <dbReference type="ARBA" id="ARBA00022737"/>
    </source>
</evidence>
<dbReference type="AlphaFoldDB" id="A0A3P7XXN9"/>
<proteinExistence type="predicted"/>
<dbReference type="EMBL" id="UZAH01026386">
    <property type="protein sequence ID" value="VDO79896.1"/>
    <property type="molecule type" value="Genomic_DNA"/>
</dbReference>
<dbReference type="InterPro" id="IPR051023">
    <property type="entry name" value="PP2A_Regulatory_Subunit_A"/>
</dbReference>
<reference evidence="4" key="1">
    <citation type="submission" date="2018-11" db="EMBL/GenBank/DDBJ databases">
        <authorList>
            <consortium name="Pathogen Informatics"/>
        </authorList>
    </citation>
    <scope>NUCLEOTIDE SEQUENCE [LARGE SCALE GENOMIC DNA]</scope>
</reference>
<dbReference type="InterPro" id="IPR011989">
    <property type="entry name" value="ARM-like"/>
</dbReference>
<dbReference type="PROSITE" id="PS50077">
    <property type="entry name" value="HEAT_REPEAT"/>
    <property type="match status" value="1"/>
</dbReference>
<protein>
    <submittedName>
        <fullName evidence="4">Uncharacterized protein</fullName>
    </submittedName>
</protein>
<dbReference type="SUPFAM" id="SSF48371">
    <property type="entry name" value="ARM repeat"/>
    <property type="match status" value="1"/>
</dbReference>
<accession>A0A3P7XXN9</accession>
<keyword evidence="1" id="KW-0677">Repeat</keyword>
<evidence type="ECO:0000256" key="3">
    <source>
        <dbReference type="SAM" id="MobiDB-lite"/>
    </source>
</evidence>
<feature type="region of interest" description="Disordered" evidence="3">
    <location>
        <begin position="135"/>
        <end position="155"/>
    </location>
</feature>
<feature type="repeat" description="HEAT" evidence="2">
    <location>
        <begin position="227"/>
        <end position="265"/>
    </location>
</feature>
<dbReference type="OrthoDB" id="340346at2759"/>
<sequence>MLFKGIRKAVCEVFVEVARNCSPSVRRVQLAQTFVKLLHDPSRWVSVWYTAFQELGPFIATFANSKLSGLKIKDGQVLRTVLLLIIPESEENVCNSPFCFSDELVAFGSSKSVPSAPSYLERRFDVLYMSPQRAGNSMLSPRRSRNSGSSDDGELVSMAAKTRNSSRTTSGQGDETELFKIVPQELVDNFMGMVLPGGMMDSDINRHCAHNFPAVAYTLGRANWPQLRDTYNKLATDDQLRVRVSIANSIHEMAAIVGARHTDDDLLPVFHAYRSVGTLRSPYPFQPFLERFTSKHTSRLPLTCFSRSISA</sequence>
<evidence type="ECO:0000256" key="2">
    <source>
        <dbReference type="PROSITE-ProRule" id="PRU00103"/>
    </source>
</evidence>
<dbReference type="GO" id="GO:0005737">
    <property type="term" value="C:cytoplasm"/>
    <property type="evidence" value="ECO:0007669"/>
    <property type="project" value="TreeGrafter"/>
</dbReference>
<organism evidence="4">
    <name type="scientific">Heligmosomoides polygyrus</name>
    <name type="common">Parasitic roundworm</name>
    <dbReference type="NCBI Taxonomy" id="6339"/>
    <lineage>
        <taxon>Eukaryota</taxon>
        <taxon>Metazoa</taxon>
        <taxon>Ecdysozoa</taxon>
        <taxon>Nematoda</taxon>
        <taxon>Chromadorea</taxon>
        <taxon>Rhabditida</taxon>
        <taxon>Rhabditina</taxon>
        <taxon>Rhabditomorpha</taxon>
        <taxon>Strongyloidea</taxon>
        <taxon>Heligmosomidae</taxon>
        <taxon>Heligmosomoides</taxon>
    </lineage>
</organism>
<dbReference type="InterPro" id="IPR016024">
    <property type="entry name" value="ARM-type_fold"/>
</dbReference>
<name>A0A3P7XXN9_HELPZ</name>
<dbReference type="PANTHER" id="PTHR10648">
    <property type="entry name" value="SERINE/THREONINE-PROTEIN PHOSPHATASE PP2A 65 KDA REGULATORY SUBUNIT"/>
    <property type="match status" value="1"/>
</dbReference>
<evidence type="ECO:0000313" key="4">
    <source>
        <dbReference type="EMBL" id="VDO79896.1"/>
    </source>
</evidence>
<dbReference type="Gene3D" id="1.25.10.10">
    <property type="entry name" value="Leucine-rich Repeat Variant"/>
    <property type="match status" value="1"/>
</dbReference>
<dbReference type="PANTHER" id="PTHR10648:SF1">
    <property type="entry name" value="SERINE_THREONINE-PROTEIN PHOSPHATASE 4 REGULATORY SUBUNIT 1"/>
    <property type="match status" value="1"/>
</dbReference>